<feature type="transmembrane region" description="Helical" evidence="7">
    <location>
        <begin position="20"/>
        <end position="42"/>
    </location>
</feature>
<comment type="similarity">
    <text evidence="6">Belongs to the ABC-4 integral membrane protein family.</text>
</comment>
<evidence type="ECO:0000256" key="4">
    <source>
        <dbReference type="ARBA" id="ARBA00022989"/>
    </source>
</evidence>
<evidence type="ECO:0000256" key="1">
    <source>
        <dbReference type="ARBA" id="ARBA00004651"/>
    </source>
</evidence>
<keyword evidence="4 7" id="KW-1133">Transmembrane helix</keyword>
<protein>
    <recommendedName>
        <fullName evidence="8">ABC3 transporter permease C-terminal domain-containing protein</fullName>
    </recommendedName>
</protein>
<dbReference type="EMBL" id="UINC01062373">
    <property type="protein sequence ID" value="SVB88937.1"/>
    <property type="molecule type" value="Genomic_DNA"/>
</dbReference>
<dbReference type="GO" id="GO:0022857">
    <property type="term" value="F:transmembrane transporter activity"/>
    <property type="evidence" value="ECO:0007669"/>
    <property type="project" value="TreeGrafter"/>
</dbReference>
<dbReference type="InterPro" id="IPR003838">
    <property type="entry name" value="ABC3_permease_C"/>
</dbReference>
<evidence type="ECO:0000259" key="8">
    <source>
        <dbReference type="Pfam" id="PF02687"/>
    </source>
</evidence>
<evidence type="ECO:0000256" key="5">
    <source>
        <dbReference type="ARBA" id="ARBA00023136"/>
    </source>
</evidence>
<feature type="transmembrane region" description="Helical" evidence="7">
    <location>
        <begin position="72"/>
        <end position="92"/>
    </location>
</feature>
<reference evidence="9" key="1">
    <citation type="submission" date="2018-05" db="EMBL/GenBank/DDBJ databases">
        <authorList>
            <person name="Lanie J.A."/>
            <person name="Ng W.-L."/>
            <person name="Kazmierczak K.M."/>
            <person name="Andrzejewski T.M."/>
            <person name="Davidsen T.M."/>
            <person name="Wayne K.J."/>
            <person name="Tettelin H."/>
            <person name="Glass J.I."/>
            <person name="Rusch D."/>
            <person name="Podicherti R."/>
            <person name="Tsui H.-C.T."/>
            <person name="Winkler M.E."/>
        </authorList>
    </citation>
    <scope>NUCLEOTIDE SEQUENCE</scope>
</reference>
<sequence length="201" mass="21755">MTEAIKISFRSLKIRFWRSLITIGGIFFGIAFLMSILTSSAINESLLEGGSAQVRALLEQKGTDADQGIQQIWLVTLSLLVCAVGITNAMLMSVTERFREIGTMKCLGALDKFIVELFLLESAFQGMVGSLGGVILGCLFMTISSMTSYGTEPLSVFPTLSILTFAVYSLATGLFLSVFGAMYPAYRAAKMPPADAMRTEV</sequence>
<dbReference type="InterPro" id="IPR050250">
    <property type="entry name" value="Macrolide_Exporter_MacB"/>
</dbReference>
<dbReference type="PANTHER" id="PTHR30572">
    <property type="entry name" value="MEMBRANE COMPONENT OF TRANSPORTER-RELATED"/>
    <property type="match status" value="1"/>
</dbReference>
<dbReference type="PANTHER" id="PTHR30572:SF4">
    <property type="entry name" value="ABC TRANSPORTER PERMEASE YTRF"/>
    <property type="match status" value="1"/>
</dbReference>
<evidence type="ECO:0000256" key="6">
    <source>
        <dbReference type="ARBA" id="ARBA00038076"/>
    </source>
</evidence>
<accession>A0A382HPQ6</accession>
<evidence type="ECO:0000256" key="3">
    <source>
        <dbReference type="ARBA" id="ARBA00022692"/>
    </source>
</evidence>
<keyword evidence="5 7" id="KW-0472">Membrane</keyword>
<dbReference type="GO" id="GO:0005886">
    <property type="term" value="C:plasma membrane"/>
    <property type="evidence" value="ECO:0007669"/>
    <property type="project" value="UniProtKB-SubCell"/>
</dbReference>
<feature type="transmembrane region" description="Helical" evidence="7">
    <location>
        <begin position="113"/>
        <end position="142"/>
    </location>
</feature>
<name>A0A382HPQ6_9ZZZZ</name>
<proteinExistence type="inferred from homology"/>
<evidence type="ECO:0000256" key="2">
    <source>
        <dbReference type="ARBA" id="ARBA00022475"/>
    </source>
</evidence>
<evidence type="ECO:0000256" key="7">
    <source>
        <dbReference type="SAM" id="Phobius"/>
    </source>
</evidence>
<keyword evidence="3 7" id="KW-0812">Transmembrane</keyword>
<dbReference type="AlphaFoldDB" id="A0A382HPQ6"/>
<keyword evidence="2" id="KW-1003">Cell membrane</keyword>
<dbReference type="Pfam" id="PF02687">
    <property type="entry name" value="FtsX"/>
    <property type="match status" value="1"/>
</dbReference>
<gene>
    <name evidence="9" type="ORF">METZ01_LOCUS241791</name>
</gene>
<evidence type="ECO:0000313" key="9">
    <source>
        <dbReference type="EMBL" id="SVB88937.1"/>
    </source>
</evidence>
<feature type="transmembrane region" description="Helical" evidence="7">
    <location>
        <begin position="162"/>
        <end position="183"/>
    </location>
</feature>
<comment type="subcellular location">
    <subcellularLocation>
        <location evidence="1">Cell membrane</location>
        <topology evidence="1">Multi-pass membrane protein</topology>
    </subcellularLocation>
</comment>
<feature type="domain" description="ABC3 transporter permease C-terminal" evidence="8">
    <location>
        <begin position="74"/>
        <end position="193"/>
    </location>
</feature>
<organism evidence="9">
    <name type="scientific">marine metagenome</name>
    <dbReference type="NCBI Taxonomy" id="408172"/>
    <lineage>
        <taxon>unclassified sequences</taxon>
        <taxon>metagenomes</taxon>
        <taxon>ecological metagenomes</taxon>
    </lineage>
</organism>